<dbReference type="GeneID" id="86891974"/>
<evidence type="ECO:0000256" key="7">
    <source>
        <dbReference type="ARBA" id="ARBA00022840"/>
    </source>
</evidence>
<sequence>MKTTKEYLQLLQAYKLQSAIRYGISRIGIFGSVARGEQQEGSDVDVYVELSSPDLFSLVHIKDELQQLFGCPVDVVRLRDNMNELLKRSIIEEGIYA</sequence>
<evidence type="ECO:0000256" key="6">
    <source>
        <dbReference type="ARBA" id="ARBA00022741"/>
    </source>
</evidence>
<dbReference type="SUPFAM" id="SSF81301">
    <property type="entry name" value="Nucleotidyltransferase"/>
    <property type="match status" value="1"/>
</dbReference>
<evidence type="ECO:0000313" key="11">
    <source>
        <dbReference type="EMBL" id="MBB4026104.1"/>
    </source>
</evidence>
<reference evidence="11 12" key="1">
    <citation type="submission" date="2020-08" db="EMBL/GenBank/DDBJ databases">
        <title>Genomic Encyclopedia of Type Strains, Phase IV (KMG-IV): sequencing the most valuable type-strain genomes for metagenomic binning, comparative biology and taxonomic classification.</title>
        <authorList>
            <person name="Goeker M."/>
        </authorList>
    </citation>
    <scope>NUCLEOTIDE SEQUENCE [LARGE SCALE GENOMIC DNA]</scope>
    <source>
        <strain evidence="11 12">DSM 105721</strain>
    </source>
</reference>
<dbReference type="AlphaFoldDB" id="A0A7W6MYK5"/>
<dbReference type="InterPro" id="IPR043519">
    <property type="entry name" value="NT_sf"/>
</dbReference>
<dbReference type="PANTHER" id="PTHR33571:SF14">
    <property type="entry name" value="PROTEIN ADENYLYLTRANSFERASE MJ0435-RELATED"/>
    <property type="match status" value="1"/>
</dbReference>
<accession>A0A7W6MYK5</accession>
<comment type="similarity">
    <text evidence="9">Belongs to the MntA antitoxin family.</text>
</comment>
<evidence type="ECO:0000256" key="5">
    <source>
        <dbReference type="ARBA" id="ARBA00022723"/>
    </source>
</evidence>
<dbReference type="InterPro" id="IPR052038">
    <property type="entry name" value="Type-VII_TA_antitoxin"/>
</dbReference>
<keyword evidence="5" id="KW-0479">Metal-binding</keyword>
<dbReference type="Gene3D" id="3.30.460.10">
    <property type="entry name" value="Beta Polymerase, domain 2"/>
    <property type="match status" value="1"/>
</dbReference>
<dbReference type="GO" id="GO:0016779">
    <property type="term" value="F:nucleotidyltransferase activity"/>
    <property type="evidence" value="ECO:0007669"/>
    <property type="project" value="UniProtKB-KW"/>
</dbReference>
<keyword evidence="2" id="KW-1277">Toxin-antitoxin system</keyword>
<evidence type="ECO:0000256" key="3">
    <source>
        <dbReference type="ARBA" id="ARBA00022679"/>
    </source>
</evidence>
<feature type="domain" description="Polymerase nucleotidyl transferase" evidence="10">
    <location>
        <begin position="22"/>
        <end position="96"/>
    </location>
</feature>
<evidence type="ECO:0000256" key="2">
    <source>
        <dbReference type="ARBA" id="ARBA00022649"/>
    </source>
</evidence>
<organism evidence="11 12">
    <name type="scientific">Butyricimonas faecihominis</name>
    <dbReference type="NCBI Taxonomy" id="1472416"/>
    <lineage>
        <taxon>Bacteria</taxon>
        <taxon>Pseudomonadati</taxon>
        <taxon>Bacteroidota</taxon>
        <taxon>Bacteroidia</taxon>
        <taxon>Bacteroidales</taxon>
        <taxon>Odoribacteraceae</taxon>
        <taxon>Butyricimonas</taxon>
    </lineage>
</organism>
<keyword evidence="8" id="KW-0460">Magnesium</keyword>
<name>A0A7W6MYK5_9BACT</name>
<keyword evidence="3" id="KW-0808">Transferase</keyword>
<dbReference type="PANTHER" id="PTHR33571">
    <property type="entry name" value="SSL8005 PROTEIN"/>
    <property type="match status" value="1"/>
</dbReference>
<dbReference type="Pfam" id="PF01909">
    <property type="entry name" value="NTP_transf_2"/>
    <property type="match status" value="1"/>
</dbReference>
<evidence type="ECO:0000313" key="12">
    <source>
        <dbReference type="Proteomes" id="UP000546007"/>
    </source>
</evidence>
<keyword evidence="6" id="KW-0547">Nucleotide-binding</keyword>
<evidence type="ECO:0000256" key="9">
    <source>
        <dbReference type="ARBA" id="ARBA00038276"/>
    </source>
</evidence>
<evidence type="ECO:0000256" key="1">
    <source>
        <dbReference type="ARBA" id="ARBA00001946"/>
    </source>
</evidence>
<dbReference type="GO" id="GO:0005524">
    <property type="term" value="F:ATP binding"/>
    <property type="evidence" value="ECO:0007669"/>
    <property type="project" value="UniProtKB-KW"/>
</dbReference>
<dbReference type="OrthoDB" id="9809668at2"/>
<dbReference type="InterPro" id="IPR002934">
    <property type="entry name" value="Polymerase_NTP_transf_dom"/>
</dbReference>
<evidence type="ECO:0000256" key="4">
    <source>
        <dbReference type="ARBA" id="ARBA00022695"/>
    </source>
</evidence>
<evidence type="ECO:0000256" key="8">
    <source>
        <dbReference type="ARBA" id="ARBA00022842"/>
    </source>
</evidence>
<gene>
    <name evidence="11" type="ORF">GGR14_001894</name>
</gene>
<keyword evidence="12" id="KW-1185">Reference proteome</keyword>
<keyword evidence="7" id="KW-0067">ATP-binding</keyword>
<protein>
    <recommendedName>
        <fullName evidence="10">Polymerase nucleotidyl transferase domain-containing protein</fullName>
    </recommendedName>
</protein>
<dbReference type="EMBL" id="JACIES010000004">
    <property type="protein sequence ID" value="MBB4026104.1"/>
    <property type="molecule type" value="Genomic_DNA"/>
</dbReference>
<dbReference type="Proteomes" id="UP000546007">
    <property type="component" value="Unassembled WGS sequence"/>
</dbReference>
<evidence type="ECO:0000259" key="10">
    <source>
        <dbReference type="Pfam" id="PF01909"/>
    </source>
</evidence>
<keyword evidence="4" id="KW-0548">Nucleotidyltransferase</keyword>
<proteinExistence type="inferred from homology"/>
<dbReference type="GO" id="GO:0046872">
    <property type="term" value="F:metal ion binding"/>
    <property type="evidence" value="ECO:0007669"/>
    <property type="project" value="UniProtKB-KW"/>
</dbReference>
<comment type="caution">
    <text evidence="11">The sequence shown here is derived from an EMBL/GenBank/DDBJ whole genome shotgun (WGS) entry which is preliminary data.</text>
</comment>
<comment type="cofactor">
    <cofactor evidence="1">
        <name>Mg(2+)</name>
        <dbReference type="ChEBI" id="CHEBI:18420"/>
    </cofactor>
</comment>
<dbReference type="CDD" id="cd05403">
    <property type="entry name" value="NT_KNTase_like"/>
    <property type="match status" value="1"/>
</dbReference>
<dbReference type="RefSeq" id="WP_118304582.1">
    <property type="nucleotide sequence ID" value="NZ_AP028155.1"/>
</dbReference>